<evidence type="ECO:0000313" key="2">
    <source>
        <dbReference type="Proteomes" id="UP000029736"/>
    </source>
</evidence>
<proteinExistence type="predicted"/>
<organism evidence="1 2">
    <name type="scientific">Phaeodactylibacter xiamenensis</name>
    <dbReference type="NCBI Taxonomy" id="1524460"/>
    <lineage>
        <taxon>Bacteria</taxon>
        <taxon>Pseudomonadati</taxon>
        <taxon>Bacteroidota</taxon>
        <taxon>Saprospiria</taxon>
        <taxon>Saprospirales</taxon>
        <taxon>Haliscomenobacteraceae</taxon>
        <taxon>Phaeodactylibacter</taxon>
    </lineage>
</organism>
<accession>A0A098S345</accession>
<dbReference type="EMBL" id="JPOS01000075">
    <property type="protein sequence ID" value="KGE86759.1"/>
    <property type="molecule type" value="Genomic_DNA"/>
</dbReference>
<dbReference type="Proteomes" id="UP000029736">
    <property type="component" value="Unassembled WGS sequence"/>
</dbReference>
<comment type="caution">
    <text evidence="1">The sequence shown here is derived from an EMBL/GenBank/DDBJ whole genome shotgun (WGS) entry which is preliminary data.</text>
</comment>
<gene>
    <name evidence="1" type="ORF">IX84_20055</name>
</gene>
<dbReference type="OrthoDB" id="1122968at2"/>
<dbReference type="RefSeq" id="WP_044224330.1">
    <property type="nucleotide sequence ID" value="NZ_JBKAGJ010000064.1"/>
</dbReference>
<protein>
    <submittedName>
        <fullName evidence="1">Uncharacterized protein</fullName>
    </submittedName>
</protein>
<dbReference type="AlphaFoldDB" id="A0A098S345"/>
<dbReference type="STRING" id="1524460.IX84_20055"/>
<evidence type="ECO:0000313" key="1">
    <source>
        <dbReference type="EMBL" id="KGE86759.1"/>
    </source>
</evidence>
<name>A0A098S345_9BACT</name>
<keyword evidence="2" id="KW-1185">Reference proteome</keyword>
<reference evidence="1 2" key="1">
    <citation type="journal article" date="2014" name="Int. J. Syst. Evol. Microbiol.">
        <title>Phaeodactylibacter xiamenensis gen. nov., sp. nov., a member of the family Saprospiraceae isolated from the marine alga Phaeodactylum tricornutum.</title>
        <authorList>
            <person name="Chen Z.Jr."/>
            <person name="Lei X."/>
            <person name="Lai Q."/>
            <person name="Li Y."/>
            <person name="Zhang B."/>
            <person name="Zhang J."/>
            <person name="Zhang H."/>
            <person name="Yang L."/>
            <person name="Zheng W."/>
            <person name="Tian Y."/>
            <person name="Yu Z."/>
            <person name="Xu H.Jr."/>
            <person name="Zheng T."/>
        </authorList>
    </citation>
    <scope>NUCLEOTIDE SEQUENCE [LARGE SCALE GENOMIC DNA]</scope>
    <source>
        <strain evidence="1 2">KD52</strain>
    </source>
</reference>
<sequence length="74" mass="8629">MKTVTLDSSEDRFIISIDKKSINKDALLQFLENLRLEALADKVNFGKEIEDLGEEIKGDWWQSNKDRFIPKSEQ</sequence>